<evidence type="ECO:0000313" key="1">
    <source>
        <dbReference type="EMBL" id="GGI64602.1"/>
    </source>
</evidence>
<gene>
    <name evidence="1" type="ORF">GCM10011482_02560</name>
</gene>
<evidence type="ECO:0008006" key="3">
    <source>
        <dbReference type="Google" id="ProtNLM"/>
    </source>
</evidence>
<dbReference type="AlphaFoldDB" id="A0A917JEG5"/>
<protein>
    <recommendedName>
        <fullName evidence="3">Uridine kinase</fullName>
    </recommendedName>
</protein>
<dbReference type="RefSeq" id="WP_188366450.1">
    <property type="nucleotide sequence ID" value="NZ_BMDT01000001.1"/>
</dbReference>
<evidence type="ECO:0000313" key="2">
    <source>
        <dbReference type="Proteomes" id="UP000622610"/>
    </source>
</evidence>
<dbReference type="SUPFAM" id="SSF52540">
    <property type="entry name" value="P-loop containing nucleoside triphosphate hydrolases"/>
    <property type="match status" value="1"/>
</dbReference>
<dbReference type="EMBL" id="BMDT01000001">
    <property type="protein sequence ID" value="GGI64602.1"/>
    <property type="molecule type" value="Genomic_DNA"/>
</dbReference>
<dbReference type="InterPro" id="IPR027417">
    <property type="entry name" value="P-loop_NTPase"/>
</dbReference>
<reference evidence="1" key="1">
    <citation type="journal article" date="2014" name="Int. J. Syst. Evol. Microbiol.">
        <title>Complete genome sequence of Corynebacterium casei LMG S-19264T (=DSM 44701T), isolated from a smear-ripened cheese.</title>
        <authorList>
            <consortium name="US DOE Joint Genome Institute (JGI-PGF)"/>
            <person name="Walter F."/>
            <person name="Albersmeier A."/>
            <person name="Kalinowski J."/>
            <person name="Ruckert C."/>
        </authorList>
    </citation>
    <scope>NUCLEOTIDE SEQUENCE</scope>
    <source>
        <strain evidence="1">CCM 8433</strain>
    </source>
</reference>
<keyword evidence="2" id="KW-1185">Reference proteome</keyword>
<dbReference type="Proteomes" id="UP000622610">
    <property type="component" value="Unassembled WGS sequence"/>
</dbReference>
<dbReference type="Gene3D" id="3.40.50.300">
    <property type="entry name" value="P-loop containing nucleotide triphosphate hydrolases"/>
    <property type="match status" value="1"/>
</dbReference>
<proteinExistence type="predicted"/>
<sequence length="177" mass="20230">MHTKVLTISGVTAGGKSTLCHTLLELHPEAKCLSFDDYSIDALPNSPTFDFFLQEPLLAINQYDLTALMRDFHIFYGKVPLILVDFPFGRTHHILNEYIDLAVYLQTPFDIALARYIKREYNEHSAPQTIFDWCQTYIEFVQPLISLHEKTVLPSCDLVLDGINPPETNALKIMPFI</sequence>
<reference evidence="1" key="2">
    <citation type="submission" date="2020-09" db="EMBL/GenBank/DDBJ databases">
        <authorList>
            <person name="Sun Q."/>
            <person name="Sedlacek I."/>
        </authorList>
    </citation>
    <scope>NUCLEOTIDE SEQUENCE</scope>
    <source>
        <strain evidence="1">CCM 8433</strain>
    </source>
</reference>
<name>A0A917JEG5_9ENTE</name>
<comment type="caution">
    <text evidence="1">The sequence shown here is derived from an EMBL/GenBank/DDBJ whole genome shotgun (WGS) entry which is preliminary data.</text>
</comment>
<accession>A0A917JEG5</accession>
<organism evidence="1 2">
    <name type="scientific">Enterococcus alcedinis</name>
    <dbReference type="NCBI Taxonomy" id="1274384"/>
    <lineage>
        <taxon>Bacteria</taxon>
        <taxon>Bacillati</taxon>
        <taxon>Bacillota</taxon>
        <taxon>Bacilli</taxon>
        <taxon>Lactobacillales</taxon>
        <taxon>Enterococcaceae</taxon>
        <taxon>Enterococcus</taxon>
    </lineage>
</organism>